<keyword evidence="2" id="KW-1185">Reference proteome</keyword>
<evidence type="ECO:0000313" key="2">
    <source>
        <dbReference type="Proteomes" id="UP000198211"/>
    </source>
</evidence>
<organism evidence="1 2">
    <name type="scientific">Phytophthora megakarya</name>
    <dbReference type="NCBI Taxonomy" id="4795"/>
    <lineage>
        <taxon>Eukaryota</taxon>
        <taxon>Sar</taxon>
        <taxon>Stramenopiles</taxon>
        <taxon>Oomycota</taxon>
        <taxon>Peronosporomycetes</taxon>
        <taxon>Peronosporales</taxon>
        <taxon>Peronosporaceae</taxon>
        <taxon>Phytophthora</taxon>
    </lineage>
</organism>
<name>A0A225VPX6_9STRA</name>
<gene>
    <name evidence="1" type="ORF">PHMEG_00020728</name>
</gene>
<evidence type="ECO:0000313" key="1">
    <source>
        <dbReference type="EMBL" id="OWZ06948.1"/>
    </source>
</evidence>
<sequence length="98" mass="11457">MCCALNFDLNISRKVLYKAAREAIPAEIRIYKKKLLPLYSYAEQLVFLDETSKDGKHAFRLYAWSRRNTKIIVRLPFSRGKRLSVMAVLDVTGFRGWE</sequence>
<dbReference type="EMBL" id="NBNE01003746">
    <property type="protein sequence ID" value="OWZ06948.1"/>
    <property type="molecule type" value="Genomic_DNA"/>
</dbReference>
<accession>A0A225VPX6</accession>
<dbReference type="AlphaFoldDB" id="A0A225VPX6"/>
<comment type="caution">
    <text evidence="1">The sequence shown here is derived from an EMBL/GenBank/DDBJ whole genome shotgun (WGS) entry which is preliminary data.</text>
</comment>
<proteinExistence type="predicted"/>
<protein>
    <submittedName>
        <fullName evidence="1">Transposase</fullName>
    </submittedName>
</protein>
<dbReference type="Proteomes" id="UP000198211">
    <property type="component" value="Unassembled WGS sequence"/>
</dbReference>
<dbReference type="OrthoDB" id="119731at2759"/>
<reference evidence="2" key="1">
    <citation type="submission" date="2017-03" db="EMBL/GenBank/DDBJ databases">
        <title>Phytopthora megakarya and P. palmivora, two closely related causual agents of cacao black pod achieved similar genome size and gene model numbers by different mechanisms.</title>
        <authorList>
            <person name="Ali S."/>
            <person name="Shao J."/>
            <person name="Larry D.J."/>
            <person name="Kronmiller B."/>
            <person name="Shen D."/>
            <person name="Strem M.D."/>
            <person name="Melnick R.L."/>
            <person name="Guiltinan M.J."/>
            <person name="Tyler B.M."/>
            <person name="Meinhardt L.W."/>
            <person name="Bailey B.A."/>
        </authorList>
    </citation>
    <scope>NUCLEOTIDE SEQUENCE [LARGE SCALE GENOMIC DNA]</scope>
    <source>
        <strain evidence="2">zdho120</strain>
    </source>
</reference>